<organism evidence="7 8">
    <name type="scientific">Bacillus subtilis</name>
    <dbReference type="NCBI Taxonomy" id="1423"/>
    <lineage>
        <taxon>Bacteria</taxon>
        <taxon>Bacillati</taxon>
        <taxon>Bacillota</taxon>
        <taxon>Bacilli</taxon>
        <taxon>Bacillales</taxon>
        <taxon>Bacillaceae</taxon>
        <taxon>Bacillus</taxon>
    </lineage>
</organism>
<sequence length="380" mass="44893">MNRLVVHSKGLGIFSNREITPSLLLNDEQFHLVEELTVNNERQNLSHFNGFNDIAVMYYFIHRERHVRHERNREDNTKQEYARVLLQFYKYLEDNRGFFEQEVAEYDKTSLLKNLRPRHIKAFQKFLSTAPLGRGGKPYKPATIHQKNTVIKSFLIFLFENGYIQYPLHKSMLSTSISKDEIPNRDLYYHEVKQLLDYYKDHPINLGLLTTMAMTGLRVQEISKAKMCDLYIDPLTGNHRLKGIGKGGTPFDCLIHPINFERIIAFRKRRKMSTTIDPTDKSPLFATQKGAAYNYKNLSNYISREIQKTNLSFLKHRPTNITPHSFRHFYAIYSRQMGADILDIQKALNHKDRRTTERYLEKVLQREHEVSSRWDQSQFE</sequence>
<dbReference type="GO" id="GO:0015074">
    <property type="term" value="P:DNA integration"/>
    <property type="evidence" value="ECO:0007669"/>
    <property type="project" value="InterPro"/>
</dbReference>
<evidence type="ECO:0000256" key="1">
    <source>
        <dbReference type="ARBA" id="ARBA00008857"/>
    </source>
</evidence>
<dbReference type="GO" id="GO:0003677">
    <property type="term" value="F:DNA binding"/>
    <property type="evidence" value="ECO:0007669"/>
    <property type="project" value="UniProtKB-UniRule"/>
</dbReference>
<dbReference type="SUPFAM" id="SSF56349">
    <property type="entry name" value="DNA breaking-rejoining enzymes"/>
    <property type="match status" value="1"/>
</dbReference>
<dbReference type="PANTHER" id="PTHR30349">
    <property type="entry name" value="PHAGE INTEGRASE-RELATED"/>
    <property type="match status" value="1"/>
</dbReference>
<dbReference type="PATRIC" id="fig|1423.173.peg.4979"/>
<dbReference type="InterPro" id="IPR050090">
    <property type="entry name" value="Tyrosine_recombinase_XerCD"/>
</dbReference>
<evidence type="ECO:0000256" key="3">
    <source>
        <dbReference type="ARBA" id="ARBA00023172"/>
    </source>
</evidence>
<dbReference type="Gene3D" id="1.10.443.10">
    <property type="entry name" value="Intergrase catalytic core"/>
    <property type="match status" value="1"/>
</dbReference>
<accession>A0A0D1K8R4</accession>
<dbReference type="InterPro" id="IPR013762">
    <property type="entry name" value="Integrase-like_cat_sf"/>
</dbReference>
<dbReference type="InterPro" id="IPR011010">
    <property type="entry name" value="DNA_brk_join_enz"/>
</dbReference>
<dbReference type="GO" id="GO:0006310">
    <property type="term" value="P:DNA recombination"/>
    <property type="evidence" value="ECO:0007669"/>
    <property type="project" value="UniProtKB-KW"/>
</dbReference>
<keyword evidence="2 4" id="KW-0238">DNA-binding</keyword>
<name>A0A0D1K8R4_BACIU</name>
<dbReference type="CDD" id="cd00397">
    <property type="entry name" value="DNA_BRE_C"/>
    <property type="match status" value="1"/>
</dbReference>
<dbReference type="AlphaFoldDB" id="A0A0D1K8R4"/>
<dbReference type="Pfam" id="PF00589">
    <property type="entry name" value="Phage_integrase"/>
    <property type="match status" value="1"/>
</dbReference>
<dbReference type="InterPro" id="IPR044068">
    <property type="entry name" value="CB"/>
</dbReference>
<dbReference type="PANTHER" id="PTHR30349:SF41">
    <property type="entry name" value="INTEGRASE_RECOMBINASE PROTEIN MJ0367-RELATED"/>
    <property type="match status" value="1"/>
</dbReference>
<gene>
    <name evidence="7" type="ORF">SC09_contig8orf00183</name>
</gene>
<evidence type="ECO:0000256" key="2">
    <source>
        <dbReference type="ARBA" id="ARBA00023125"/>
    </source>
</evidence>
<dbReference type="Proteomes" id="UP000032247">
    <property type="component" value="Unassembled WGS sequence"/>
</dbReference>
<dbReference type="PROSITE" id="PS51898">
    <property type="entry name" value="TYR_RECOMBINASE"/>
    <property type="match status" value="1"/>
</dbReference>
<dbReference type="EMBL" id="JXBC01000014">
    <property type="protein sequence ID" value="KIU04520.1"/>
    <property type="molecule type" value="Genomic_DNA"/>
</dbReference>
<protein>
    <submittedName>
        <fullName evidence="7">Site-specific recombinase, phage integrase family</fullName>
    </submittedName>
</protein>
<dbReference type="InterPro" id="IPR010998">
    <property type="entry name" value="Integrase_recombinase_N"/>
</dbReference>
<reference evidence="7 8" key="1">
    <citation type="submission" date="2014-12" db="EMBL/GenBank/DDBJ databases">
        <title>Comparative genome analysis of Bacillus coagulans HM-08, Clostridium butyricum HM-68, Bacillus subtilis HM-66 and Bacillus licheniformis BL-09.</title>
        <authorList>
            <person name="Zhang H."/>
        </authorList>
    </citation>
    <scope>NUCLEOTIDE SEQUENCE [LARGE SCALE GENOMIC DNA]</scope>
    <source>
        <strain evidence="7 8">HM-66</strain>
    </source>
</reference>
<comment type="similarity">
    <text evidence="1">Belongs to the 'phage' integrase family.</text>
</comment>
<evidence type="ECO:0000259" key="5">
    <source>
        <dbReference type="PROSITE" id="PS51898"/>
    </source>
</evidence>
<keyword evidence="3" id="KW-0233">DNA recombination</keyword>
<feature type="domain" description="Core-binding (CB)" evidence="6">
    <location>
        <begin position="49"/>
        <end position="159"/>
    </location>
</feature>
<evidence type="ECO:0000313" key="7">
    <source>
        <dbReference type="EMBL" id="KIU04520.1"/>
    </source>
</evidence>
<evidence type="ECO:0000256" key="4">
    <source>
        <dbReference type="PROSITE-ProRule" id="PRU01248"/>
    </source>
</evidence>
<feature type="domain" description="Tyr recombinase" evidence="5">
    <location>
        <begin position="182"/>
        <end position="375"/>
    </location>
</feature>
<proteinExistence type="inferred from homology"/>
<dbReference type="PROSITE" id="PS51900">
    <property type="entry name" value="CB"/>
    <property type="match status" value="1"/>
</dbReference>
<dbReference type="Gene3D" id="1.10.150.130">
    <property type="match status" value="1"/>
</dbReference>
<comment type="caution">
    <text evidence="7">The sequence shown here is derived from an EMBL/GenBank/DDBJ whole genome shotgun (WGS) entry which is preliminary data.</text>
</comment>
<dbReference type="InterPro" id="IPR002104">
    <property type="entry name" value="Integrase_catalytic"/>
</dbReference>
<evidence type="ECO:0000313" key="8">
    <source>
        <dbReference type="Proteomes" id="UP000032247"/>
    </source>
</evidence>
<evidence type="ECO:0000259" key="6">
    <source>
        <dbReference type="PROSITE" id="PS51900"/>
    </source>
</evidence>